<keyword evidence="1" id="KW-0472">Membrane</keyword>
<sequence>MLFKIEFGLLLCVWFSSISLVGFRWLLPVSHATATTTHHVLKSLLSHNVHLLRIPFDLGRIPGGSKLGSDNIVFCFLTFATRNTITIICLNSQRGFVSLGCVCV</sequence>
<protein>
    <submittedName>
        <fullName evidence="2">Putative secreted peptide</fullName>
    </submittedName>
</protein>
<evidence type="ECO:0000313" key="2">
    <source>
        <dbReference type="EMBL" id="MBW31253.1"/>
    </source>
</evidence>
<keyword evidence="1" id="KW-1133">Transmembrane helix</keyword>
<evidence type="ECO:0000256" key="1">
    <source>
        <dbReference type="SAM" id="Phobius"/>
    </source>
</evidence>
<dbReference type="EMBL" id="GGFM01010502">
    <property type="protein sequence ID" value="MBW31253.1"/>
    <property type="molecule type" value="Transcribed_RNA"/>
</dbReference>
<dbReference type="AlphaFoldDB" id="A0A2M3ZRX7"/>
<reference evidence="2" key="1">
    <citation type="submission" date="2018-01" db="EMBL/GenBank/DDBJ databases">
        <title>An insight into the sialome of Amazonian anophelines.</title>
        <authorList>
            <person name="Ribeiro J.M."/>
            <person name="Scarpassa V."/>
            <person name="Calvo E."/>
        </authorList>
    </citation>
    <scope>NUCLEOTIDE SEQUENCE</scope>
    <source>
        <tissue evidence="2">Salivary glands</tissue>
    </source>
</reference>
<accession>A0A2M3ZRX7</accession>
<feature type="transmembrane region" description="Helical" evidence="1">
    <location>
        <begin position="7"/>
        <end position="27"/>
    </location>
</feature>
<name>A0A2M3ZRX7_9DIPT</name>
<proteinExistence type="predicted"/>
<organism evidence="2">
    <name type="scientific">Anopheles braziliensis</name>
    <dbReference type="NCBI Taxonomy" id="58242"/>
    <lineage>
        <taxon>Eukaryota</taxon>
        <taxon>Metazoa</taxon>
        <taxon>Ecdysozoa</taxon>
        <taxon>Arthropoda</taxon>
        <taxon>Hexapoda</taxon>
        <taxon>Insecta</taxon>
        <taxon>Pterygota</taxon>
        <taxon>Neoptera</taxon>
        <taxon>Endopterygota</taxon>
        <taxon>Diptera</taxon>
        <taxon>Nematocera</taxon>
        <taxon>Culicoidea</taxon>
        <taxon>Culicidae</taxon>
        <taxon>Anophelinae</taxon>
        <taxon>Anopheles</taxon>
    </lineage>
</organism>
<keyword evidence="1" id="KW-0812">Transmembrane</keyword>